<accession>A0A1A8QAY9</accession>
<organism evidence="1">
    <name type="scientific">Nothobranchius rachovii</name>
    <name type="common">bluefin notho</name>
    <dbReference type="NCBI Taxonomy" id="451742"/>
    <lineage>
        <taxon>Eukaryota</taxon>
        <taxon>Metazoa</taxon>
        <taxon>Chordata</taxon>
        <taxon>Craniata</taxon>
        <taxon>Vertebrata</taxon>
        <taxon>Euteleostomi</taxon>
        <taxon>Actinopterygii</taxon>
        <taxon>Neopterygii</taxon>
        <taxon>Teleostei</taxon>
        <taxon>Neoteleostei</taxon>
        <taxon>Acanthomorphata</taxon>
        <taxon>Ovalentaria</taxon>
        <taxon>Atherinomorphae</taxon>
        <taxon>Cyprinodontiformes</taxon>
        <taxon>Nothobranchiidae</taxon>
        <taxon>Nothobranchius</taxon>
    </lineage>
</organism>
<reference evidence="1" key="2">
    <citation type="submission" date="2016-06" db="EMBL/GenBank/DDBJ databases">
        <title>The genome of a short-lived fish provides insights into sex chromosome evolution and the genetic control of aging.</title>
        <authorList>
            <person name="Reichwald K."/>
            <person name="Felder M."/>
            <person name="Petzold A."/>
            <person name="Koch P."/>
            <person name="Groth M."/>
            <person name="Platzer M."/>
        </authorList>
    </citation>
    <scope>NUCLEOTIDE SEQUENCE</scope>
    <source>
        <tissue evidence="1">Brain</tissue>
    </source>
</reference>
<name>A0A1A8QAY9_9TELE</name>
<protein>
    <submittedName>
        <fullName evidence="1">Uncharacterized protein</fullName>
    </submittedName>
</protein>
<dbReference type="AlphaFoldDB" id="A0A1A8QAY9"/>
<evidence type="ECO:0000313" key="1">
    <source>
        <dbReference type="EMBL" id="SBR90359.1"/>
    </source>
</evidence>
<dbReference type="EMBL" id="HAEH01010690">
    <property type="protein sequence ID" value="SBR90359.1"/>
    <property type="molecule type" value="Transcribed_RNA"/>
</dbReference>
<gene>
    <name evidence="1" type="primary">Nfu_g_1_017441</name>
</gene>
<proteinExistence type="predicted"/>
<feature type="non-terminal residue" evidence="1">
    <location>
        <position position="1"/>
    </location>
</feature>
<sequence length="94" mass="10281">DVLRSIFCSAAAAAQHHGQLLLGKLSLLQHHGQRQSSSHASWDFAPHQLALQKRPAGAHQGREMFGGCSSNVWFSPLGGWLVDFCSLNHLCCFL</sequence>
<reference evidence="1" key="1">
    <citation type="submission" date="2016-05" db="EMBL/GenBank/DDBJ databases">
        <authorList>
            <person name="Lavstsen T."/>
            <person name="Jespersen J.S."/>
        </authorList>
    </citation>
    <scope>NUCLEOTIDE SEQUENCE</scope>
    <source>
        <tissue evidence="1">Brain</tissue>
    </source>
</reference>